<evidence type="ECO:0000313" key="2">
    <source>
        <dbReference type="EMBL" id="GAC97937.1"/>
    </source>
</evidence>
<dbReference type="eggNOG" id="ENOG502RE46">
    <property type="taxonomic scope" value="Eukaryota"/>
</dbReference>
<proteinExistence type="predicted"/>
<dbReference type="GeneID" id="24110803"/>
<gene>
    <name evidence="2" type="ORF">PHSY_005525</name>
</gene>
<sequence length="263" mass="29869">MIMNARLDRHLQVKMRLIQVASSVALLLALTAVARPQPVLPPIFDASSSSAQRSSMVDHSRPQAQGPASLQAPSAPVLRASPSIDLQAPYQDAPLHGDMVTPHPFLTELPVVRTDVVNTILSDDFDIRSHFPLRQLLTPIERKALHDLSENHLATPEITWLHDVVDEPQYNLRYRKELYVAAPIPQYDWRKAVGLQERVGTEHWLPIIFYKVEVEPGKRTQFNLAGIEVVREVNEAMRVLVDMDRRETLNNIAKRLDMIIRHD</sequence>
<name>R9P9M1_PSEHS</name>
<feature type="compositionally biased region" description="Polar residues" evidence="1">
    <location>
        <begin position="62"/>
        <end position="72"/>
    </location>
</feature>
<accession>R9P9M1</accession>
<dbReference type="Proteomes" id="UP000014071">
    <property type="component" value="Unassembled WGS sequence"/>
</dbReference>
<keyword evidence="3" id="KW-1185">Reference proteome</keyword>
<dbReference type="OrthoDB" id="2556423at2759"/>
<dbReference type="EMBL" id="DF238814">
    <property type="protein sequence ID" value="GAC97937.1"/>
    <property type="molecule type" value="Genomic_DNA"/>
</dbReference>
<dbReference type="AlphaFoldDB" id="R9P9M1"/>
<feature type="region of interest" description="Disordered" evidence="1">
    <location>
        <begin position="50"/>
        <end position="74"/>
    </location>
</feature>
<organism evidence="2 3">
    <name type="scientific">Pseudozyma hubeiensis (strain SY62)</name>
    <name type="common">Yeast</name>
    <dbReference type="NCBI Taxonomy" id="1305764"/>
    <lineage>
        <taxon>Eukaryota</taxon>
        <taxon>Fungi</taxon>
        <taxon>Dikarya</taxon>
        <taxon>Basidiomycota</taxon>
        <taxon>Ustilaginomycotina</taxon>
        <taxon>Ustilaginomycetes</taxon>
        <taxon>Ustilaginales</taxon>
        <taxon>Ustilaginaceae</taxon>
        <taxon>Pseudozyma</taxon>
    </lineage>
</organism>
<dbReference type="HOGENOM" id="CLU_1058170_0_0_1"/>
<evidence type="ECO:0000313" key="3">
    <source>
        <dbReference type="Proteomes" id="UP000014071"/>
    </source>
</evidence>
<protein>
    <submittedName>
        <fullName evidence="2">Uncharacterized protein</fullName>
    </submittedName>
</protein>
<reference evidence="2" key="1">
    <citation type="journal article" date="2013" name="Genome Announc.">
        <title>Draft Genome Sequence of the Basidiomycetous Yeast-Like Fungus Pseudozyma hubeiensis SY62, Which Produces an Abundant Amount of the Biosurfactant Mannosylerythritol Lipids.</title>
        <authorList>
            <person name="Konishi M."/>
            <person name="Hatada Y."/>
            <person name="Horiuchi J."/>
        </authorList>
    </citation>
    <scope>NUCLEOTIDE SEQUENCE</scope>
    <source>
        <strain evidence="2">SY62</strain>
    </source>
</reference>
<dbReference type="RefSeq" id="XP_012191524.1">
    <property type="nucleotide sequence ID" value="XM_012336134.1"/>
</dbReference>
<evidence type="ECO:0000256" key="1">
    <source>
        <dbReference type="SAM" id="MobiDB-lite"/>
    </source>
</evidence>